<accession>A0A8S5PWZ6</accession>
<dbReference type="Pfam" id="PF01051">
    <property type="entry name" value="Rep3_N"/>
    <property type="match status" value="1"/>
</dbReference>
<dbReference type="SUPFAM" id="SSF46785">
    <property type="entry name" value="Winged helix' DNA-binding domain"/>
    <property type="match status" value="2"/>
</dbReference>
<evidence type="ECO:0000313" key="2">
    <source>
        <dbReference type="EMBL" id="DAE11535.1"/>
    </source>
</evidence>
<protein>
    <submittedName>
        <fullName evidence="2">DNA REPLICATION protein</fullName>
    </submittedName>
</protein>
<dbReference type="GO" id="GO:0006270">
    <property type="term" value="P:DNA replication initiation"/>
    <property type="evidence" value="ECO:0007669"/>
    <property type="project" value="InterPro"/>
</dbReference>
<dbReference type="InterPro" id="IPR036388">
    <property type="entry name" value="WH-like_DNA-bd_sf"/>
</dbReference>
<feature type="domain" description="Initiator Rep protein WH1" evidence="1">
    <location>
        <begin position="18"/>
        <end position="164"/>
    </location>
</feature>
<dbReference type="EMBL" id="BK015534">
    <property type="protein sequence ID" value="DAE11535.1"/>
    <property type="molecule type" value="Genomic_DNA"/>
</dbReference>
<reference evidence="2" key="1">
    <citation type="journal article" date="2021" name="Proc. Natl. Acad. Sci. U.S.A.">
        <title>A Catalog of Tens of Thousands of Viruses from Human Metagenomes Reveals Hidden Associations with Chronic Diseases.</title>
        <authorList>
            <person name="Tisza M.J."/>
            <person name="Buck C.B."/>
        </authorList>
    </citation>
    <scope>NUCLEOTIDE SEQUENCE</scope>
    <source>
        <strain evidence="2">Ct4tH12</strain>
    </source>
</reference>
<dbReference type="InterPro" id="IPR000525">
    <property type="entry name" value="Initiator_Rep_WH1"/>
</dbReference>
<dbReference type="Gene3D" id="1.10.10.10">
    <property type="entry name" value="Winged helix-like DNA-binding domain superfamily/Winged helix DNA-binding domain"/>
    <property type="match status" value="2"/>
</dbReference>
<dbReference type="InterPro" id="IPR036390">
    <property type="entry name" value="WH_DNA-bd_sf"/>
</dbReference>
<name>A0A8S5PWZ6_9CAUD</name>
<organism evidence="2">
    <name type="scientific">Myoviridae sp. ct4tH12</name>
    <dbReference type="NCBI Taxonomy" id="2825031"/>
    <lineage>
        <taxon>Viruses</taxon>
        <taxon>Duplodnaviria</taxon>
        <taxon>Heunggongvirae</taxon>
        <taxon>Uroviricota</taxon>
        <taxon>Caudoviricetes</taxon>
    </lineage>
</organism>
<dbReference type="GO" id="GO:0003887">
    <property type="term" value="F:DNA-directed DNA polymerase activity"/>
    <property type="evidence" value="ECO:0007669"/>
    <property type="project" value="InterPro"/>
</dbReference>
<dbReference type="Pfam" id="PF21205">
    <property type="entry name" value="Rep3_C"/>
    <property type="match status" value="1"/>
</dbReference>
<evidence type="ECO:0000259" key="1">
    <source>
        <dbReference type="Pfam" id="PF01051"/>
    </source>
</evidence>
<sequence>MSKKMTITQACGSCNYLVQKSNPLQSLSETKMTLAEFKILDAYLSKIDSHNPEKREVVFDKGELEKLLDVVRITNTDLAHRIDNLFKVVTIRDPEKPNKFTKIALFSCAECTQDDNGQWTVRLACSPEAMEYIFNIESIGYLRYRLKNVVNLTSRYSYILYLYLESNRFRGAWTIPLDDLKKMLCCTADTYSEYKRFNDLVLKKCQKELSKKTDIAFDYVALRRGRKVTSIQFILKTPQTATDSPVEPLFDDRDEIDWSITYGSERLATLAEGCNYEFNKAEMEQIARVLVRINIPCDRTTKSELYGKQFYLREKYSALNVIMCKKPIKNRFKYFLKMLESDAFQPASYNGI</sequence>
<proteinExistence type="predicted"/>